<organism evidence="1 2">
    <name type="scientific">Tindallia californiensis</name>
    <dbReference type="NCBI Taxonomy" id="159292"/>
    <lineage>
        <taxon>Bacteria</taxon>
        <taxon>Bacillati</taxon>
        <taxon>Bacillota</taxon>
        <taxon>Clostridia</taxon>
        <taxon>Peptostreptococcales</taxon>
        <taxon>Tindalliaceae</taxon>
        <taxon>Tindallia</taxon>
    </lineage>
</organism>
<sequence>MSVNQISSYNTNEMLIQNLMKVKDVSHEKEMMGAISTAMDSVSLSFVGKNFADYHETLRSEGSQEALEGLRQMAIHLTETPNSQLAMDFSNIMQTRQAEEGFLTNFFTAVHEIEDSGNRMGTWLKTFSSLDTASNQDGFINTTRDILSMEGEREDLSKIFNDFVNTTGTIINKFEDEALRQETLEDFFTGLSGRETLEAYGEGIKNFRENME</sequence>
<proteinExistence type="predicted"/>
<dbReference type="AlphaFoldDB" id="A0A1H3LB56"/>
<evidence type="ECO:0000313" key="1">
    <source>
        <dbReference type="EMBL" id="SDY61807.1"/>
    </source>
</evidence>
<reference evidence="1 2" key="1">
    <citation type="submission" date="2016-10" db="EMBL/GenBank/DDBJ databases">
        <authorList>
            <person name="de Groot N.N."/>
        </authorList>
    </citation>
    <scope>NUCLEOTIDE SEQUENCE [LARGE SCALE GENOMIC DNA]</scope>
    <source>
        <strain evidence="1 2">APO</strain>
    </source>
</reference>
<name>A0A1H3LB56_9FIRM</name>
<accession>A0A1H3LB56</accession>
<dbReference type="EMBL" id="FNPV01000003">
    <property type="protein sequence ID" value="SDY61807.1"/>
    <property type="molecule type" value="Genomic_DNA"/>
</dbReference>
<dbReference type="Proteomes" id="UP000199230">
    <property type="component" value="Unassembled WGS sequence"/>
</dbReference>
<dbReference type="STRING" id="159292.SAMN05192546_103150"/>
<dbReference type="OrthoDB" id="5512647at2"/>
<dbReference type="RefSeq" id="WP_093311807.1">
    <property type="nucleotide sequence ID" value="NZ_FNPV01000003.1"/>
</dbReference>
<gene>
    <name evidence="1" type="ORF">SAMN05192546_103150</name>
</gene>
<protein>
    <submittedName>
        <fullName evidence="1">Uncharacterized protein</fullName>
    </submittedName>
</protein>
<keyword evidence="2" id="KW-1185">Reference proteome</keyword>
<evidence type="ECO:0000313" key="2">
    <source>
        <dbReference type="Proteomes" id="UP000199230"/>
    </source>
</evidence>